<dbReference type="Proteomes" id="UP000324091">
    <property type="component" value="Chromosome 6"/>
</dbReference>
<feature type="transmembrane region" description="Helical" evidence="5">
    <location>
        <begin position="25"/>
        <end position="45"/>
    </location>
</feature>
<dbReference type="EMBL" id="RHFK02000019">
    <property type="protein sequence ID" value="TWW59402.1"/>
    <property type="molecule type" value="Genomic_DNA"/>
</dbReference>
<gene>
    <name evidence="6" type="ORF">D4764_06G0009320</name>
</gene>
<evidence type="ECO:0000313" key="6">
    <source>
        <dbReference type="EMBL" id="TWW59402.1"/>
    </source>
</evidence>
<evidence type="ECO:0000256" key="4">
    <source>
        <dbReference type="ARBA" id="ARBA00023136"/>
    </source>
</evidence>
<evidence type="ECO:0000256" key="3">
    <source>
        <dbReference type="ARBA" id="ARBA00022989"/>
    </source>
</evidence>
<evidence type="ECO:0000256" key="2">
    <source>
        <dbReference type="ARBA" id="ARBA00022692"/>
    </source>
</evidence>
<keyword evidence="4 5" id="KW-0472">Membrane</keyword>
<proteinExistence type="predicted"/>
<accession>A0A5C6MW58</accession>
<evidence type="ECO:0000313" key="7">
    <source>
        <dbReference type="Proteomes" id="UP000324091"/>
    </source>
</evidence>
<evidence type="ECO:0000256" key="5">
    <source>
        <dbReference type="SAM" id="Phobius"/>
    </source>
</evidence>
<keyword evidence="2 5" id="KW-0812">Transmembrane</keyword>
<reference evidence="6 7" key="1">
    <citation type="submission" date="2019-04" db="EMBL/GenBank/DDBJ databases">
        <title>Chromosome genome assembly for Takifugu flavidus.</title>
        <authorList>
            <person name="Xiao S."/>
        </authorList>
    </citation>
    <scope>NUCLEOTIDE SEQUENCE [LARGE SCALE GENOMIC DNA]</scope>
    <source>
        <strain evidence="6">HTHZ2018</strain>
        <tissue evidence="6">Muscle</tissue>
    </source>
</reference>
<organism evidence="6 7">
    <name type="scientific">Takifugu flavidus</name>
    <name type="common">sansaifugu</name>
    <dbReference type="NCBI Taxonomy" id="433684"/>
    <lineage>
        <taxon>Eukaryota</taxon>
        <taxon>Metazoa</taxon>
        <taxon>Chordata</taxon>
        <taxon>Craniata</taxon>
        <taxon>Vertebrata</taxon>
        <taxon>Euteleostomi</taxon>
        <taxon>Actinopterygii</taxon>
        <taxon>Neopterygii</taxon>
        <taxon>Teleostei</taxon>
        <taxon>Neoteleostei</taxon>
        <taxon>Acanthomorphata</taxon>
        <taxon>Eupercaria</taxon>
        <taxon>Tetraodontiformes</taxon>
        <taxon>Tetradontoidea</taxon>
        <taxon>Tetraodontidae</taxon>
        <taxon>Takifugu</taxon>
    </lineage>
</organism>
<sequence>MSSEEVPVGGPRLHRLFPWFDPESAAVVTILLGLFQVLMSALLVYTDTTLPKIFILPLLLGILIMAGGSLTMANERNPSRSLLQQCASSNVAGLVGALLAFCLYCYSLSVLPKATCPLPPTPSSYHYYRSTYFGCPLELMEAYTWSIIMLLLLYNSGAIFLHGFLSLSAIKTLKAT</sequence>
<dbReference type="Pfam" id="PF04103">
    <property type="entry name" value="CD20"/>
    <property type="match status" value="1"/>
</dbReference>
<feature type="transmembrane region" description="Helical" evidence="5">
    <location>
        <begin position="51"/>
        <end position="70"/>
    </location>
</feature>
<name>A0A5C6MW58_9TELE</name>
<dbReference type="AlphaFoldDB" id="A0A5C6MW58"/>
<keyword evidence="7" id="KW-1185">Reference proteome</keyword>
<evidence type="ECO:0000256" key="1">
    <source>
        <dbReference type="ARBA" id="ARBA00004141"/>
    </source>
</evidence>
<comment type="caution">
    <text evidence="6">The sequence shown here is derived from an EMBL/GenBank/DDBJ whole genome shotgun (WGS) entry which is preliminary data.</text>
</comment>
<dbReference type="GO" id="GO:0016020">
    <property type="term" value="C:membrane"/>
    <property type="evidence" value="ECO:0007669"/>
    <property type="project" value="UniProtKB-SubCell"/>
</dbReference>
<feature type="transmembrane region" description="Helical" evidence="5">
    <location>
        <begin position="142"/>
        <end position="165"/>
    </location>
</feature>
<dbReference type="InterPro" id="IPR007237">
    <property type="entry name" value="CD20-like"/>
</dbReference>
<keyword evidence="3 5" id="KW-1133">Transmembrane helix</keyword>
<protein>
    <submittedName>
        <fullName evidence="6">Uncharacterized protein</fullName>
    </submittedName>
</protein>
<comment type="subcellular location">
    <subcellularLocation>
        <location evidence="1">Membrane</location>
        <topology evidence="1">Multi-pass membrane protein</topology>
    </subcellularLocation>
</comment>